<dbReference type="PROSITE" id="PS50088">
    <property type="entry name" value="ANK_REPEAT"/>
    <property type="match status" value="2"/>
</dbReference>
<gene>
    <name evidence="6" type="ORF">A1O7_05506</name>
</gene>
<evidence type="ECO:0000313" key="7">
    <source>
        <dbReference type="Proteomes" id="UP000019473"/>
    </source>
</evidence>
<dbReference type="PROSITE" id="PS00036">
    <property type="entry name" value="BZIP_BASIC"/>
    <property type="match status" value="1"/>
</dbReference>
<evidence type="ECO:0000256" key="4">
    <source>
        <dbReference type="SAM" id="MobiDB-lite"/>
    </source>
</evidence>
<evidence type="ECO:0000256" key="1">
    <source>
        <dbReference type="ARBA" id="ARBA00022737"/>
    </source>
</evidence>
<feature type="repeat" description="ANK" evidence="3">
    <location>
        <begin position="237"/>
        <end position="269"/>
    </location>
</feature>
<dbReference type="RefSeq" id="XP_007757705.1">
    <property type="nucleotide sequence ID" value="XM_007759515.1"/>
</dbReference>
<dbReference type="eggNOG" id="KOG4412">
    <property type="taxonomic scope" value="Eukaryota"/>
</dbReference>
<dbReference type="Proteomes" id="UP000019473">
    <property type="component" value="Unassembled WGS sequence"/>
</dbReference>
<dbReference type="Gene3D" id="1.20.5.170">
    <property type="match status" value="1"/>
</dbReference>
<evidence type="ECO:0000256" key="3">
    <source>
        <dbReference type="PROSITE-ProRule" id="PRU00023"/>
    </source>
</evidence>
<keyword evidence="7" id="KW-1185">Reference proteome</keyword>
<dbReference type="Pfam" id="PF12796">
    <property type="entry name" value="Ank_2"/>
    <property type="match status" value="1"/>
</dbReference>
<feature type="domain" description="BZIP" evidence="5">
    <location>
        <begin position="25"/>
        <end position="40"/>
    </location>
</feature>
<organism evidence="6 7">
    <name type="scientific">Cladophialophora yegresii CBS 114405</name>
    <dbReference type="NCBI Taxonomy" id="1182544"/>
    <lineage>
        <taxon>Eukaryota</taxon>
        <taxon>Fungi</taxon>
        <taxon>Dikarya</taxon>
        <taxon>Ascomycota</taxon>
        <taxon>Pezizomycotina</taxon>
        <taxon>Eurotiomycetes</taxon>
        <taxon>Chaetothyriomycetidae</taxon>
        <taxon>Chaetothyriales</taxon>
        <taxon>Herpotrichiellaceae</taxon>
        <taxon>Cladophialophora</taxon>
    </lineage>
</organism>
<dbReference type="VEuPathDB" id="FungiDB:A1O7_05506"/>
<dbReference type="PANTHER" id="PTHR24171">
    <property type="entry name" value="ANKYRIN REPEAT DOMAIN-CONTAINING PROTEIN 39-RELATED"/>
    <property type="match status" value="1"/>
</dbReference>
<dbReference type="EMBL" id="AMGW01000004">
    <property type="protein sequence ID" value="EXJ58082.1"/>
    <property type="molecule type" value="Genomic_DNA"/>
</dbReference>
<dbReference type="AlphaFoldDB" id="W9VQS4"/>
<feature type="compositionally biased region" description="Basic and acidic residues" evidence="4">
    <location>
        <begin position="16"/>
        <end position="27"/>
    </location>
</feature>
<dbReference type="InterPro" id="IPR002110">
    <property type="entry name" value="Ankyrin_rpt"/>
</dbReference>
<dbReference type="InterPro" id="IPR046347">
    <property type="entry name" value="bZIP_sf"/>
</dbReference>
<dbReference type="SUPFAM" id="SSF48403">
    <property type="entry name" value="Ankyrin repeat"/>
    <property type="match status" value="1"/>
</dbReference>
<evidence type="ECO:0000256" key="2">
    <source>
        <dbReference type="ARBA" id="ARBA00023043"/>
    </source>
</evidence>
<proteinExistence type="predicted"/>
<feature type="region of interest" description="Disordered" evidence="4">
    <location>
        <begin position="1"/>
        <end position="40"/>
    </location>
</feature>
<dbReference type="STRING" id="1182544.W9VQS4"/>
<dbReference type="HOGENOM" id="CLU_912478_0_0_1"/>
<keyword evidence="2 3" id="KW-0040">ANK repeat</keyword>
<dbReference type="OrthoDB" id="4807664at2759"/>
<evidence type="ECO:0000313" key="6">
    <source>
        <dbReference type="EMBL" id="EXJ58082.1"/>
    </source>
</evidence>
<reference evidence="6 7" key="1">
    <citation type="submission" date="2013-03" db="EMBL/GenBank/DDBJ databases">
        <title>The Genome Sequence of Cladophialophora yegresii CBS 114405.</title>
        <authorList>
            <consortium name="The Broad Institute Genomics Platform"/>
            <person name="Cuomo C."/>
            <person name="de Hoog S."/>
            <person name="Gorbushina A."/>
            <person name="Walker B."/>
            <person name="Young S.K."/>
            <person name="Zeng Q."/>
            <person name="Gargeya S."/>
            <person name="Fitzgerald M."/>
            <person name="Haas B."/>
            <person name="Abouelleil A."/>
            <person name="Allen A.W."/>
            <person name="Alvarado L."/>
            <person name="Arachchi H.M."/>
            <person name="Berlin A.M."/>
            <person name="Chapman S.B."/>
            <person name="Gainer-Dewar J."/>
            <person name="Goldberg J."/>
            <person name="Griggs A."/>
            <person name="Gujja S."/>
            <person name="Hansen M."/>
            <person name="Howarth C."/>
            <person name="Imamovic A."/>
            <person name="Ireland A."/>
            <person name="Larimer J."/>
            <person name="McCowan C."/>
            <person name="Murphy C."/>
            <person name="Pearson M."/>
            <person name="Poon T.W."/>
            <person name="Priest M."/>
            <person name="Roberts A."/>
            <person name="Saif S."/>
            <person name="Shea T."/>
            <person name="Sisk P."/>
            <person name="Sykes S."/>
            <person name="Wortman J."/>
            <person name="Nusbaum C."/>
            <person name="Birren B."/>
        </authorList>
    </citation>
    <scope>NUCLEOTIDE SEQUENCE [LARGE SCALE GENOMIC DNA]</scope>
    <source>
        <strain evidence="6 7">CBS 114405</strain>
    </source>
</reference>
<dbReference type="GeneID" id="19180090"/>
<feature type="repeat" description="ANK" evidence="3">
    <location>
        <begin position="270"/>
        <end position="302"/>
    </location>
</feature>
<dbReference type="Gene3D" id="1.25.40.20">
    <property type="entry name" value="Ankyrin repeat-containing domain"/>
    <property type="match status" value="1"/>
</dbReference>
<keyword evidence="1" id="KW-0677">Repeat</keyword>
<dbReference type="SMART" id="SM00248">
    <property type="entry name" value="ANK"/>
    <property type="match status" value="3"/>
</dbReference>
<dbReference type="InterPro" id="IPR004827">
    <property type="entry name" value="bZIP"/>
</dbReference>
<evidence type="ECO:0000259" key="5">
    <source>
        <dbReference type="PROSITE" id="PS00036"/>
    </source>
</evidence>
<sequence length="330" mass="35666">MQAITGGATLDSVPSRGKDNGPAERRKQQNRIAQRRYRDKIASRTKTLEAFAQQARQLLSDAVDLELEEPRCPECSHCRGLENNHEADTLQVVDEPTPPQACHRDAVMGSFTLSDGASQENPPTIPAGISRASTRNSYLGEPRTPTNSSLACLQDDLGEGRAAHTGVPMTPNQSLTAKPREDAGRFGALHTPLSDQTFADYMDLSGLGYLDNHTNAVILTPSDEPLQPTLTCEDSVQASAALHLAAREGQTRILSILLRTGFRADSRDERGRTPLHHCASHSHTETAKVLLDAGASINAVDVDGTSVVMTAVKAGSERMVELLLSYKRSH</sequence>
<dbReference type="GO" id="GO:0003700">
    <property type="term" value="F:DNA-binding transcription factor activity"/>
    <property type="evidence" value="ECO:0007669"/>
    <property type="project" value="InterPro"/>
</dbReference>
<dbReference type="InterPro" id="IPR036770">
    <property type="entry name" value="Ankyrin_rpt-contain_sf"/>
</dbReference>
<dbReference type="CDD" id="cd14688">
    <property type="entry name" value="bZIP_YAP"/>
    <property type="match status" value="1"/>
</dbReference>
<accession>W9VQS4</accession>
<name>W9VQS4_9EURO</name>
<dbReference type="SUPFAM" id="SSF57959">
    <property type="entry name" value="Leucine zipper domain"/>
    <property type="match status" value="1"/>
</dbReference>
<protein>
    <recommendedName>
        <fullName evidence="5">BZIP domain-containing protein</fullName>
    </recommendedName>
</protein>
<dbReference type="PROSITE" id="PS50297">
    <property type="entry name" value="ANK_REP_REGION"/>
    <property type="match status" value="2"/>
</dbReference>
<comment type="caution">
    <text evidence="6">The sequence shown here is derived from an EMBL/GenBank/DDBJ whole genome shotgun (WGS) entry which is preliminary data.</text>
</comment>